<accession>A0A9I9E3A3</accession>
<sequence>MLGLETGTRMNLATLKLEFQKEKSSLLIPRYLGEVVVNRRVDTKSYTSL</sequence>
<protein>
    <submittedName>
        <fullName evidence="1">Uncharacterized protein</fullName>
    </submittedName>
</protein>
<dbReference type="AlphaFoldDB" id="A0A9I9E3A3"/>
<dbReference type="Gramene" id="MELO3C028027.2.1">
    <property type="protein sequence ID" value="MELO3C028027.2.1"/>
    <property type="gene ID" value="MELO3C028027.2"/>
</dbReference>
<dbReference type="EnsemblPlants" id="MELO3C028027.2.1">
    <property type="protein sequence ID" value="MELO3C028027.2.1"/>
    <property type="gene ID" value="MELO3C028027.2"/>
</dbReference>
<organism evidence="1">
    <name type="scientific">Cucumis melo</name>
    <name type="common">Muskmelon</name>
    <dbReference type="NCBI Taxonomy" id="3656"/>
    <lineage>
        <taxon>Eukaryota</taxon>
        <taxon>Viridiplantae</taxon>
        <taxon>Streptophyta</taxon>
        <taxon>Embryophyta</taxon>
        <taxon>Tracheophyta</taxon>
        <taxon>Spermatophyta</taxon>
        <taxon>Magnoliopsida</taxon>
        <taxon>eudicotyledons</taxon>
        <taxon>Gunneridae</taxon>
        <taxon>Pentapetalae</taxon>
        <taxon>rosids</taxon>
        <taxon>fabids</taxon>
        <taxon>Cucurbitales</taxon>
        <taxon>Cucurbitaceae</taxon>
        <taxon>Benincaseae</taxon>
        <taxon>Cucumis</taxon>
    </lineage>
</organism>
<evidence type="ECO:0000313" key="1">
    <source>
        <dbReference type="EnsemblPlants" id="MELO3C028027.2.1"/>
    </source>
</evidence>
<proteinExistence type="predicted"/>
<name>A0A9I9E3A3_CUCME</name>
<reference evidence="1" key="1">
    <citation type="submission" date="2023-03" db="UniProtKB">
        <authorList>
            <consortium name="EnsemblPlants"/>
        </authorList>
    </citation>
    <scope>IDENTIFICATION</scope>
</reference>